<keyword evidence="2" id="KW-1185">Reference proteome</keyword>
<dbReference type="AlphaFoldDB" id="R0HH56"/>
<evidence type="ECO:0000313" key="2">
    <source>
        <dbReference type="Proteomes" id="UP000029121"/>
    </source>
</evidence>
<dbReference type="Proteomes" id="UP000029121">
    <property type="component" value="Unassembled WGS sequence"/>
</dbReference>
<proteinExistence type="predicted"/>
<dbReference type="EMBL" id="KB870810">
    <property type="protein sequence ID" value="EOA23133.1"/>
    <property type="molecule type" value="Genomic_DNA"/>
</dbReference>
<sequence>MREEEEEERGLLKLTLTLSFRIYKNIMYRILYGCGDA</sequence>
<name>R0HH56_9BRAS</name>
<evidence type="ECO:0000313" key="1">
    <source>
        <dbReference type="EMBL" id="EOA23133.1"/>
    </source>
</evidence>
<gene>
    <name evidence="1" type="ORF">CARUB_v100032510mg</name>
</gene>
<protein>
    <submittedName>
        <fullName evidence="1">Uncharacterized protein</fullName>
    </submittedName>
</protein>
<feature type="non-terminal residue" evidence="1">
    <location>
        <position position="37"/>
    </location>
</feature>
<organism evidence="1 2">
    <name type="scientific">Capsella rubella</name>
    <dbReference type="NCBI Taxonomy" id="81985"/>
    <lineage>
        <taxon>Eukaryota</taxon>
        <taxon>Viridiplantae</taxon>
        <taxon>Streptophyta</taxon>
        <taxon>Embryophyta</taxon>
        <taxon>Tracheophyta</taxon>
        <taxon>Spermatophyta</taxon>
        <taxon>Magnoliopsida</taxon>
        <taxon>eudicotyledons</taxon>
        <taxon>Gunneridae</taxon>
        <taxon>Pentapetalae</taxon>
        <taxon>rosids</taxon>
        <taxon>malvids</taxon>
        <taxon>Brassicales</taxon>
        <taxon>Brassicaceae</taxon>
        <taxon>Camelineae</taxon>
        <taxon>Capsella</taxon>
    </lineage>
</organism>
<reference evidence="2" key="1">
    <citation type="journal article" date="2013" name="Nat. Genet.">
        <title>The Capsella rubella genome and the genomic consequences of rapid mating system evolution.</title>
        <authorList>
            <person name="Slotte T."/>
            <person name="Hazzouri K.M."/>
            <person name="Agren J.A."/>
            <person name="Koenig D."/>
            <person name="Maumus F."/>
            <person name="Guo Y.L."/>
            <person name="Steige K."/>
            <person name="Platts A.E."/>
            <person name="Escobar J.S."/>
            <person name="Newman L.K."/>
            <person name="Wang W."/>
            <person name="Mandakova T."/>
            <person name="Vello E."/>
            <person name="Smith L.M."/>
            <person name="Henz S.R."/>
            <person name="Steffen J."/>
            <person name="Takuno S."/>
            <person name="Brandvain Y."/>
            <person name="Coop G."/>
            <person name="Andolfatto P."/>
            <person name="Hu T.T."/>
            <person name="Blanchette M."/>
            <person name="Clark R.M."/>
            <person name="Quesneville H."/>
            <person name="Nordborg M."/>
            <person name="Gaut B.S."/>
            <person name="Lysak M.A."/>
            <person name="Jenkins J."/>
            <person name="Grimwood J."/>
            <person name="Chapman J."/>
            <person name="Prochnik S."/>
            <person name="Shu S."/>
            <person name="Rokhsar D."/>
            <person name="Schmutz J."/>
            <person name="Weigel D."/>
            <person name="Wright S.I."/>
        </authorList>
    </citation>
    <scope>NUCLEOTIDE SEQUENCE [LARGE SCALE GENOMIC DNA]</scope>
    <source>
        <strain evidence="2">cv. Monte Gargano</strain>
    </source>
</reference>
<accession>R0HH56</accession>